<feature type="compositionally biased region" description="Polar residues" evidence="4">
    <location>
        <begin position="72"/>
        <end position="83"/>
    </location>
</feature>
<reference evidence="6 7" key="1">
    <citation type="submission" date="2023-11" db="UniProtKB">
        <authorList>
            <consortium name="WormBaseParasite"/>
        </authorList>
    </citation>
    <scope>IDENTIFICATION</scope>
</reference>
<evidence type="ECO:0000313" key="7">
    <source>
        <dbReference type="WBParaSite" id="SMRG1_37060.3"/>
    </source>
</evidence>
<evidence type="ECO:0000256" key="3">
    <source>
        <dbReference type="ARBA" id="ARBA00023242"/>
    </source>
</evidence>
<dbReference type="InterPro" id="IPR052416">
    <property type="entry name" value="GTF3C_component"/>
</dbReference>
<dbReference type="Proteomes" id="UP000050790">
    <property type="component" value="Unassembled WGS sequence"/>
</dbReference>
<feature type="region of interest" description="Disordered" evidence="4">
    <location>
        <begin position="918"/>
        <end position="955"/>
    </location>
</feature>
<proteinExistence type="predicted"/>
<evidence type="ECO:0000256" key="4">
    <source>
        <dbReference type="SAM" id="MobiDB-lite"/>
    </source>
</evidence>
<evidence type="ECO:0000256" key="2">
    <source>
        <dbReference type="ARBA" id="ARBA00023163"/>
    </source>
</evidence>
<name>A0AA84ZND7_9TREM</name>
<dbReference type="Gene3D" id="2.130.10.10">
    <property type="entry name" value="YVTN repeat-like/Quinoprotein amine dehydrogenase"/>
    <property type="match status" value="1"/>
</dbReference>
<dbReference type="GO" id="GO:0000127">
    <property type="term" value="C:transcription factor TFIIIC complex"/>
    <property type="evidence" value="ECO:0007669"/>
    <property type="project" value="TreeGrafter"/>
</dbReference>
<feature type="compositionally biased region" description="Polar residues" evidence="4">
    <location>
        <begin position="856"/>
        <end position="869"/>
    </location>
</feature>
<dbReference type="GO" id="GO:0006383">
    <property type="term" value="P:transcription by RNA polymerase III"/>
    <property type="evidence" value="ECO:0007669"/>
    <property type="project" value="TreeGrafter"/>
</dbReference>
<organism evidence="5 6">
    <name type="scientific">Schistosoma margrebowiei</name>
    <dbReference type="NCBI Taxonomy" id="48269"/>
    <lineage>
        <taxon>Eukaryota</taxon>
        <taxon>Metazoa</taxon>
        <taxon>Spiralia</taxon>
        <taxon>Lophotrochozoa</taxon>
        <taxon>Platyhelminthes</taxon>
        <taxon>Trematoda</taxon>
        <taxon>Digenea</taxon>
        <taxon>Strigeidida</taxon>
        <taxon>Schistosomatoidea</taxon>
        <taxon>Schistosomatidae</taxon>
        <taxon>Schistosoma</taxon>
    </lineage>
</organism>
<comment type="subcellular location">
    <subcellularLocation>
        <location evidence="1">Nucleus</location>
    </subcellularLocation>
</comment>
<evidence type="ECO:0000256" key="1">
    <source>
        <dbReference type="ARBA" id="ARBA00004123"/>
    </source>
</evidence>
<dbReference type="SUPFAM" id="SSF50978">
    <property type="entry name" value="WD40 repeat-like"/>
    <property type="match status" value="1"/>
</dbReference>
<dbReference type="PANTHER" id="PTHR15052">
    <property type="entry name" value="RNA POLYMERASE III TRANSCRIPTION INITIATION FACTOR COMPLEX SUBUNIT"/>
    <property type="match status" value="1"/>
</dbReference>
<dbReference type="WBParaSite" id="SMRG1_37060.1">
    <property type="protein sequence ID" value="SMRG1_37060.1"/>
    <property type="gene ID" value="SMRG1_37060"/>
</dbReference>
<evidence type="ECO:0000313" key="6">
    <source>
        <dbReference type="WBParaSite" id="SMRG1_37060.1"/>
    </source>
</evidence>
<dbReference type="WBParaSite" id="SMRG1_37060.3">
    <property type="protein sequence ID" value="SMRG1_37060.3"/>
    <property type="gene ID" value="SMRG1_37060"/>
</dbReference>
<evidence type="ECO:0000313" key="5">
    <source>
        <dbReference type="Proteomes" id="UP000050790"/>
    </source>
</evidence>
<feature type="compositionally biased region" description="Polar residues" evidence="4">
    <location>
        <begin position="49"/>
        <end position="61"/>
    </location>
</feature>
<dbReference type="GO" id="GO:0005634">
    <property type="term" value="C:nucleus"/>
    <property type="evidence" value="ECO:0007669"/>
    <property type="project" value="UniProtKB-SubCell"/>
</dbReference>
<dbReference type="AlphaFoldDB" id="A0AA84ZND7"/>
<dbReference type="InterPro" id="IPR036322">
    <property type="entry name" value="WD40_repeat_dom_sf"/>
</dbReference>
<sequence>MTATTKPRRASAKACLKAICGLTDLQNSDDSSISENIESEMSDYVVESGDNNITTEESDSNSADKAEISNDAKLSSENSSTGSLIDEPCRKKSSSKAHRPVLSDKGCLRSPFVRYMRSCRGHIDRDPRSVAPAKFLQSIDSLKHMFSNTQNPFLFCPSGYKSQFMCRKKALFPTSGAWVRSPIYIKKDHLPEPPISPICLSDEVNSVKLKRFEFDKGSNLVYTGGAVTCLSWCPPRLSSLLDSESIVNECSFLATSSILTPDSQTLYSDKMASCPGLIQIWNCGVLGLTEVSSTLNPEIHFIISHDWGRITDMCWIPVSPFSGIKELVTKACSYGSCIITIPEVDRVLGHLIVACQDGFIRILSIPTCPMNFGFENSSASQFAYTLSKNCYLTLSPSVKEHPHWVGWPTCTHIRSEFPDRLFVGYTTGYVGYYNLSSLNDLVYSPQYNHLAPVKMSRLTSSPITALSLHPLNGKMLYVQALERIGGVWDLNDSVCFTSESAEISWNPVHGFMGREGMWISNGEFLVGSRETWFTSTSCKNTQFPKWSGLFDTMDNCIGQYLPAEPTDGCSHLIPLGIQSLTSVDFSDSLNALVCSTDRGRIEVIAESVEKRKCDPSRPRYIPEMRIPLCQWTMEKRQPEEFVHCTPSKNDEKWEETVDLTKCDYDIIDINAFINECKIDLEPINTAASTTTATNTTTTSTTITSALTSEMDVGEVNDAELRHFLFPSPNCEHCGTDQSMCWHKLWSNYQIRILLNDKVPKKPELDFINTPILKINKVRFNPNPTSATWIAVASSIGFIQFICVEQLYCQSFDILLNRTPTGKDSVYLTPKPHNVVLGRPVNPSNRNSLKKNRRKTVTSSNSTDISKKQSVQIELDNNKMDVVPKMLTKTLDNYSSDDSDATEMMISDMHTLNIIDTSHENDFRTQRNQIRRRSRRLQAQRNLSSSTSSTDPCEGE</sequence>
<keyword evidence="3" id="KW-0539">Nucleus</keyword>
<dbReference type="InterPro" id="IPR015943">
    <property type="entry name" value="WD40/YVTN_repeat-like_dom_sf"/>
</dbReference>
<accession>A0AA84ZND7</accession>
<feature type="compositionally biased region" description="Basic residues" evidence="4">
    <location>
        <begin position="928"/>
        <end position="937"/>
    </location>
</feature>
<feature type="compositionally biased region" description="Polar residues" evidence="4">
    <location>
        <begin position="946"/>
        <end position="955"/>
    </location>
</feature>
<dbReference type="PANTHER" id="PTHR15052:SF2">
    <property type="entry name" value="GENERAL TRANSCRIPTION FACTOR 3C POLYPEPTIDE 2"/>
    <property type="match status" value="1"/>
</dbReference>
<feature type="region of interest" description="Disordered" evidence="4">
    <location>
        <begin position="25"/>
        <end position="102"/>
    </location>
</feature>
<feature type="region of interest" description="Disordered" evidence="4">
    <location>
        <begin position="837"/>
        <end position="869"/>
    </location>
</feature>
<protein>
    <submittedName>
        <fullName evidence="6 7">Protein kinase domain-containing protein</fullName>
    </submittedName>
</protein>
<keyword evidence="2" id="KW-0804">Transcription</keyword>